<dbReference type="STRING" id="1075417.SAMN05421823_10354"/>
<evidence type="ECO:0000256" key="1">
    <source>
        <dbReference type="ARBA" id="ARBA00022729"/>
    </source>
</evidence>
<protein>
    <recommendedName>
        <fullName evidence="2">DUF4174 domain-containing protein</fullName>
    </recommendedName>
</protein>
<feature type="domain" description="DUF4174" evidence="2">
    <location>
        <begin position="37"/>
        <end position="151"/>
    </location>
</feature>
<sequence length="156" mass="17598">METYRIIFNLLFIMALQGPGAAGQPAPHQPSNAGDVLAPYRWSNRLLLIFSEDTNITDYQRQVSILQSDQMGMADRDLVFFRIFPDEGYTPDNDALTPAQVTALRERFDVGTGFTVILIGKDGGEKRTERKPLTLDQLYGTIDAMPMRQNEMKQNP</sequence>
<proteinExistence type="predicted"/>
<name>A0A1G9DAG6_9BACT</name>
<accession>A0A1G9DAG6</accession>
<reference evidence="3 4" key="1">
    <citation type="submission" date="2016-10" db="EMBL/GenBank/DDBJ databases">
        <authorList>
            <person name="de Groot N.N."/>
        </authorList>
    </citation>
    <scope>NUCLEOTIDE SEQUENCE [LARGE SCALE GENOMIC DNA]</scope>
    <source>
        <strain evidence="3 4">DSM 25186</strain>
    </source>
</reference>
<evidence type="ECO:0000313" key="3">
    <source>
        <dbReference type="EMBL" id="SDK60880.1"/>
    </source>
</evidence>
<keyword evidence="4" id="KW-1185">Reference proteome</keyword>
<dbReference type="InterPro" id="IPR025232">
    <property type="entry name" value="DUF4174"/>
</dbReference>
<evidence type="ECO:0000313" key="4">
    <source>
        <dbReference type="Proteomes" id="UP000198510"/>
    </source>
</evidence>
<dbReference type="EMBL" id="FNFO01000003">
    <property type="protein sequence ID" value="SDK60880.1"/>
    <property type="molecule type" value="Genomic_DNA"/>
</dbReference>
<dbReference type="Proteomes" id="UP000198510">
    <property type="component" value="Unassembled WGS sequence"/>
</dbReference>
<organism evidence="3 4">
    <name type="scientific">Catalinimonas alkaloidigena</name>
    <dbReference type="NCBI Taxonomy" id="1075417"/>
    <lineage>
        <taxon>Bacteria</taxon>
        <taxon>Pseudomonadati</taxon>
        <taxon>Bacteroidota</taxon>
        <taxon>Cytophagia</taxon>
        <taxon>Cytophagales</taxon>
        <taxon>Catalimonadaceae</taxon>
        <taxon>Catalinimonas</taxon>
    </lineage>
</organism>
<gene>
    <name evidence="3" type="ORF">SAMN05421823_10354</name>
</gene>
<dbReference type="OrthoDB" id="7362103at2"/>
<keyword evidence="1" id="KW-0732">Signal</keyword>
<dbReference type="Pfam" id="PF13778">
    <property type="entry name" value="DUF4174"/>
    <property type="match status" value="1"/>
</dbReference>
<evidence type="ECO:0000259" key="2">
    <source>
        <dbReference type="Pfam" id="PF13778"/>
    </source>
</evidence>
<dbReference type="AlphaFoldDB" id="A0A1G9DAG6"/>